<keyword evidence="2" id="KW-0472">Membrane</keyword>
<evidence type="ECO:0000313" key="4">
    <source>
        <dbReference type="Proteomes" id="UP001564408"/>
    </source>
</evidence>
<dbReference type="EMBL" id="JBDKXB010000003">
    <property type="protein sequence ID" value="MEY6431607.1"/>
    <property type="molecule type" value="Genomic_DNA"/>
</dbReference>
<reference evidence="3 4" key="1">
    <citation type="submission" date="2024-05" db="EMBL/GenBank/DDBJ databases">
        <title>Genome Sequence and Characterization of the New Strain Purple Sulfur Bacterium of Genus Thioalkalicoccus.</title>
        <authorList>
            <person name="Bryantseva I.A."/>
            <person name="Kyndt J.A."/>
            <person name="Imhoff J.F."/>
        </authorList>
    </citation>
    <scope>NUCLEOTIDE SEQUENCE [LARGE SCALE GENOMIC DNA]</scope>
    <source>
        <strain evidence="3 4">Um2</strain>
    </source>
</reference>
<feature type="transmembrane region" description="Helical" evidence="2">
    <location>
        <begin position="15"/>
        <end position="31"/>
    </location>
</feature>
<sequence length="240" mass="25363">MAEAKSGSRATWPKVVLWVLVIIFGLLYLNAMRDRGAGGRDEALVPPDPDLVAMTGSRADDKGADAVDVVTDRDAAAPALASFDPIAESPAPAGPQADEVAERALAEPERLDSEQAGADVRPVADPDATSSASREAEAPGRSIPADPAPMTEPAVTGAAVADDAERSAPRADPGDLSLAERRARLLADYERLLLSVEAERRQIWEEMNRLGGADWPYPYPAPPWFGGPPGRVPGHHWPGP</sequence>
<proteinExistence type="predicted"/>
<name>A0ABV4BE18_9GAMM</name>
<feature type="compositionally biased region" description="Basic and acidic residues" evidence="1">
    <location>
        <begin position="100"/>
        <end position="113"/>
    </location>
</feature>
<feature type="region of interest" description="Disordered" evidence="1">
    <location>
        <begin position="40"/>
        <end position="64"/>
    </location>
</feature>
<protein>
    <submittedName>
        <fullName evidence="3">Uncharacterized protein</fullName>
    </submittedName>
</protein>
<keyword evidence="2" id="KW-1133">Transmembrane helix</keyword>
<dbReference type="RefSeq" id="WP_369665982.1">
    <property type="nucleotide sequence ID" value="NZ_JBDKXB010000003.1"/>
</dbReference>
<accession>A0ABV4BE18</accession>
<keyword evidence="4" id="KW-1185">Reference proteome</keyword>
<dbReference type="Proteomes" id="UP001564408">
    <property type="component" value="Unassembled WGS sequence"/>
</dbReference>
<organism evidence="3 4">
    <name type="scientific">Thioalkalicoccus limnaeus</name>
    <dbReference type="NCBI Taxonomy" id="120681"/>
    <lineage>
        <taxon>Bacteria</taxon>
        <taxon>Pseudomonadati</taxon>
        <taxon>Pseudomonadota</taxon>
        <taxon>Gammaproteobacteria</taxon>
        <taxon>Chromatiales</taxon>
        <taxon>Chromatiaceae</taxon>
        <taxon>Thioalkalicoccus</taxon>
    </lineage>
</organism>
<keyword evidence="2" id="KW-0812">Transmembrane</keyword>
<feature type="compositionally biased region" description="Basic and acidic residues" evidence="1">
    <location>
        <begin position="163"/>
        <end position="177"/>
    </location>
</feature>
<gene>
    <name evidence="3" type="ORF">ABC977_04205</name>
</gene>
<evidence type="ECO:0000256" key="2">
    <source>
        <dbReference type="SAM" id="Phobius"/>
    </source>
</evidence>
<evidence type="ECO:0000256" key="1">
    <source>
        <dbReference type="SAM" id="MobiDB-lite"/>
    </source>
</evidence>
<feature type="region of interest" description="Disordered" evidence="1">
    <location>
        <begin position="81"/>
        <end position="177"/>
    </location>
</feature>
<comment type="caution">
    <text evidence="3">The sequence shown here is derived from an EMBL/GenBank/DDBJ whole genome shotgun (WGS) entry which is preliminary data.</text>
</comment>
<evidence type="ECO:0000313" key="3">
    <source>
        <dbReference type="EMBL" id="MEY6431607.1"/>
    </source>
</evidence>